<dbReference type="SUPFAM" id="SSF47986">
    <property type="entry name" value="DEATH domain"/>
    <property type="match status" value="3"/>
</dbReference>
<protein>
    <recommendedName>
        <fullName evidence="2">Death domain-containing protein</fullName>
    </recommendedName>
</protein>
<dbReference type="GO" id="GO:0007165">
    <property type="term" value="P:signal transduction"/>
    <property type="evidence" value="ECO:0007669"/>
    <property type="project" value="InterPro"/>
</dbReference>
<keyword evidence="4" id="KW-1185">Reference proteome</keyword>
<dbReference type="OrthoDB" id="5956315at2759"/>
<dbReference type="Proteomes" id="UP000225706">
    <property type="component" value="Unassembled WGS sequence"/>
</dbReference>
<feature type="domain" description="Death" evidence="2">
    <location>
        <begin position="117"/>
        <end position="177"/>
    </location>
</feature>
<proteinExistence type="predicted"/>
<evidence type="ECO:0000313" key="4">
    <source>
        <dbReference type="Proteomes" id="UP000225706"/>
    </source>
</evidence>
<name>A0A2B4SD13_STYPI</name>
<reference evidence="4" key="1">
    <citation type="journal article" date="2017" name="bioRxiv">
        <title>Comparative analysis of the genomes of Stylophora pistillata and Acropora digitifera provides evidence for extensive differences between species of corals.</title>
        <authorList>
            <person name="Voolstra C.R."/>
            <person name="Li Y."/>
            <person name="Liew Y.J."/>
            <person name="Baumgarten S."/>
            <person name="Zoccola D."/>
            <person name="Flot J.-F."/>
            <person name="Tambutte S."/>
            <person name="Allemand D."/>
            <person name="Aranda M."/>
        </authorList>
    </citation>
    <scope>NUCLEOTIDE SEQUENCE [LARGE SCALE GENOMIC DNA]</scope>
</reference>
<sequence>MESITTTCLIDLAFDLSVDWKTLARVLGLSEEVSRICDDYRRNVFEQAYRMLQTWKRKNGSRATYQALGDALSHDVVSRNDLAQRYCAGRNRNSLDEEIDLKGLKAGEVSISDVLSIANNFGKEWVWVGRLLGLEDSLLDSIRDDHSQAYECTYKMLELWCKKKSGNATYECLARALLHRTVGMREVAEKFCVERREKLIASAVPSGEGIKSLDEKMKNLALGSSTVSESRAAGSWSEAPSATGNKSPLAAGSAPPRVPESTDDCITKNFITILSFQVWRELAIKLDPTRQLGGDYRHLADEMGYNVDKILYFQSRKDPTEALLMDCANSVSIDELCNKLETIGRSDARKVVDEWIKSQDCKCAACNI</sequence>
<dbReference type="PANTHER" id="PTHR15077:SF12">
    <property type="entry name" value="DEATH DOMAIN-CONTAINING PROTEIN"/>
    <property type="match status" value="1"/>
</dbReference>
<evidence type="ECO:0000259" key="2">
    <source>
        <dbReference type="PROSITE" id="PS50017"/>
    </source>
</evidence>
<dbReference type="Gene3D" id="1.10.533.10">
    <property type="entry name" value="Death Domain, Fas"/>
    <property type="match status" value="3"/>
</dbReference>
<dbReference type="InterPro" id="IPR000488">
    <property type="entry name" value="Death_dom"/>
</dbReference>
<organism evidence="3 4">
    <name type="scientific">Stylophora pistillata</name>
    <name type="common">Smooth cauliflower coral</name>
    <dbReference type="NCBI Taxonomy" id="50429"/>
    <lineage>
        <taxon>Eukaryota</taxon>
        <taxon>Metazoa</taxon>
        <taxon>Cnidaria</taxon>
        <taxon>Anthozoa</taxon>
        <taxon>Hexacorallia</taxon>
        <taxon>Scleractinia</taxon>
        <taxon>Astrocoeniina</taxon>
        <taxon>Pocilloporidae</taxon>
        <taxon>Stylophora</taxon>
    </lineage>
</organism>
<dbReference type="InterPro" id="IPR011029">
    <property type="entry name" value="DEATH-like_dom_sf"/>
</dbReference>
<evidence type="ECO:0000256" key="1">
    <source>
        <dbReference type="SAM" id="MobiDB-lite"/>
    </source>
</evidence>
<feature type="domain" description="Death" evidence="2">
    <location>
        <begin position="19"/>
        <end position="72"/>
    </location>
</feature>
<dbReference type="InterPro" id="IPR016729">
    <property type="entry name" value="FADD"/>
</dbReference>
<dbReference type="SMART" id="SM00005">
    <property type="entry name" value="DEATH"/>
    <property type="match status" value="3"/>
</dbReference>
<gene>
    <name evidence="3" type="ORF">AWC38_SpisGene8847</name>
</gene>
<dbReference type="Pfam" id="PF00531">
    <property type="entry name" value="Death"/>
    <property type="match status" value="3"/>
</dbReference>
<feature type="region of interest" description="Disordered" evidence="1">
    <location>
        <begin position="232"/>
        <end position="260"/>
    </location>
</feature>
<evidence type="ECO:0000313" key="3">
    <source>
        <dbReference type="EMBL" id="PFX26468.1"/>
    </source>
</evidence>
<dbReference type="PANTHER" id="PTHR15077">
    <property type="entry name" value="FAS-ASSOCIATING DEATH DOMAIN-CONTAINING PROTEIN FADD"/>
    <property type="match status" value="1"/>
</dbReference>
<dbReference type="AlphaFoldDB" id="A0A2B4SD13"/>
<accession>A0A2B4SD13</accession>
<dbReference type="PROSITE" id="PS50017">
    <property type="entry name" value="DEATH_DOMAIN"/>
    <property type="match status" value="2"/>
</dbReference>
<dbReference type="CDD" id="cd01670">
    <property type="entry name" value="Death"/>
    <property type="match status" value="2"/>
</dbReference>
<dbReference type="EMBL" id="LSMT01000125">
    <property type="protein sequence ID" value="PFX26468.1"/>
    <property type="molecule type" value="Genomic_DNA"/>
</dbReference>
<comment type="caution">
    <text evidence="3">The sequence shown here is derived from an EMBL/GenBank/DDBJ whole genome shotgun (WGS) entry which is preliminary data.</text>
</comment>